<dbReference type="SUPFAM" id="SSF47781">
    <property type="entry name" value="RuvA domain 2-like"/>
    <property type="match status" value="1"/>
</dbReference>
<dbReference type="STRING" id="1122184.SAMN02745176_02249"/>
<feature type="domain" description="DprA winged helix" evidence="3">
    <location>
        <begin position="300"/>
        <end position="346"/>
    </location>
</feature>
<dbReference type="SUPFAM" id="SSF102405">
    <property type="entry name" value="MCP/YpsA-like"/>
    <property type="match status" value="1"/>
</dbReference>
<dbReference type="PANTHER" id="PTHR43022:SF1">
    <property type="entry name" value="PROTEIN SMF"/>
    <property type="match status" value="1"/>
</dbReference>
<dbReference type="Gene3D" id="1.10.10.10">
    <property type="entry name" value="Winged helix-like DNA-binding domain superfamily/Winged helix DNA-binding domain"/>
    <property type="match status" value="1"/>
</dbReference>
<proteinExistence type="inferred from homology"/>
<evidence type="ECO:0000313" key="4">
    <source>
        <dbReference type="EMBL" id="SHJ05387.1"/>
    </source>
</evidence>
<dbReference type="NCBIfam" id="TIGR00732">
    <property type="entry name" value="dprA"/>
    <property type="match status" value="1"/>
</dbReference>
<accession>A0A1M6G6G3</accession>
<dbReference type="GO" id="GO:0009294">
    <property type="term" value="P:DNA-mediated transformation"/>
    <property type="evidence" value="ECO:0007669"/>
    <property type="project" value="InterPro"/>
</dbReference>
<sequence>MEDKKYSIWLSGLPQIGSRKYISLIEYFGSAKRVFESSKNELLESGILNEKIVDIIITKRDIDKIDRYMKKVKENDIKVYTIDEDEYPKNLKNIYDPPPVIYVRGNIKDEDENAIAVVGSRKASDYGLKTAEKLGIELAEAGITVVSGMALGVDSAAHRGALKAGGRTIAVFACGLNFVYPKSGYNLAKEIAKQGAIISEYPLGIEALPQNFPARNRIISGLAKGVVVVEANEKSGSLITADFALEQGRDVFAVPGNIGVPNSRGTNELIKDGAKIVTCTNDILEEYGYSHNKIIDRVERLDSEHKLILKCLECSGKSIDEIIEYTKLNISDVLSKILQLEIMGIIKEIDNLYYKN</sequence>
<keyword evidence="5" id="KW-1185">Reference proteome</keyword>
<dbReference type="PANTHER" id="PTHR43022">
    <property type="entry name" value="PROTEIN SMF"/>
    <property type="match status" value="1"/>
</dbReference>
<dbReference type="EMBL" id="FQZS01000014">
    <property type="protein sequence ID" value="SHJ05387.1"/>
    <property type="molecule type" value="Genomic_DNA"/>
</dbReference>
<name>A0A1M6G6G3_9FIRM</name>
<dbReference type="InterPro" id="IPR057666">
    <property type="entry name" value="DrpA_SLOG"/>
</dbReference>
<dbReference type="Gene3D" id="3.40.50.450">
    <property type="match status" value="1"/>
</dbReference>
<comment type="similarity">
    <text evidence="1">Belongs to the DprA/Smf family.</text>
</comment>
<evidence type="ECO:0000259" key="2">
    <source>
        <dbReference type="Pfam" id="PF02481"/>
    </source>
</evidence>
<dbReference type="Pfam" id="PF02481">
    <property type="entry name" value="DNA_processg_A"/>
    <property type="match status" value="1"/>
</dbReference>
<dbReference type="Proteomes" id="UP000184442">
    <property type="component" value="Unassembled WGS sequence"/>
</dbReference>
<evidence type="ECO:0000313" key="5">
    <source>
        <dbReference type="Proteomes" id="UP000184442"/>
    </source>
</evidence>
<dbReference type="AlphaFoldDB" id="A0A1M6G6G3"/>
<feature type="domain" description="Smf/DprA SLOG" evidence="2">
    <location>
        <begin position="79"/>
        <end position="287"/>
    </location>
</feature>
<dbReference type="InterPro" id="IPR041614">
    <property type="entry name" value="DprA_WH"/>
</dbReference>
<dbReference type="InterPro" id="IPR010994">
    <property type="entry name" value="RuvA_2-like"/>
</dbReference>
<organism evidence="4 5">
    <name type="scientific">Lutispora thermophila DSM 19022</name>
    <dbReference type="NCBI Taxonomy" id="1122184"/>
    <lineage>
        <taxon>Bacteria</taxon>
        <taxon>Bacillati</taxon>
        <taxon>Bacillota</taxon>
        <taxon>Clostridia</taxon>
        <taxon>Lutisporales</taxon>
        <taxon>Lutisporaceae</taxon>
        <taxon>Lutispora</taxon>
    </lineage>
</organism>
<dbReference type="InterPro" id="IPR036388">
    <property type="entry name" value="WH-like_DNA-bd_sf"/>
</dbReference>
<reference evidence="4 5" key="1">
    <citation type="submission" date="2016-11" db="EMBL/GenBank/DDBJ databases">
        <authorList>
            <person name="Jaros S."/>
            <person name="Januszkiewicz K."/>
            <person name="Wedrychowicz H."/>
        </authorList>
    </citation>
    <scope>NUCLEOTIDE SEQUENCE [LARGE SCALE GENOMIC DNA]</scope>
    <source>
        <strain evidence="4 5">DSM 19022</strain>
    </source>
</reference>
<evidence type="ECO:0000256" key="1">
    <source>
        <dbReference type="ARBA" id="ARBA00006525"/>
    </source>
</evidence>
<evidence type="ECO:0000259" key="3">
    <source>
        <dbReference type="Pfam" id="PF17782"/>
    </source>
</evidence>
<dbReference type="InterPro" id="IPR003488">
    <property type="entry name" value="DprA"/>
</dbReference>
<dbReference type="RefSeq" id="WP_073026292.1">
    <property type="nucleotide sequence ID" value="NZ_FQZS01000014.1"/>
</dbReference>
<dbReference type="Pfam" id="PF17782">
    <property type="entry name" value="WHD_DprA"/>
    <property type="match status" value="1"/>
</dbReference>
<gene>
    <name evidence="4" type="ORF">SAMN02745176_02249</name>
</gene>
<protein>
    <submittedName>
        <fullName evidence="4">DNA processing protein</fullName>
    </submittedName>
</protein>